<dbReference type="EMBL" id="KB738190">
    <property type="protein sequence ID" value="ENN82734.1"/>
    <property type="molecule type" value="Genomic_DNA"/>
</dbReference>
<evidence type="ECO:0000313" key="10">
    <source>
        <dbReference type="EMBL" id="ENN83336.1"/>
    </source>
</evidence>
<feature type="transmembrane region" description="Helical" evidence="7">
    <location>
        <begin position="238"/>
        <end position="262"/>
    </location>
</feature>
<dbReference type="EnsemblMetazoa" id="XM_019909711.1">
    <property type="protein sequence ID" value="XP_019765270.1"/>
    <property type="gene ID" value="LOC109541036"/>
</dbReference>
<name>J3JZ03_DENPD</name>
<reference evidence="15 16" key="2">
    <citation type="journal article" date="2013" name="Genome Biol.">
        <title>Draft genome of the mountain pine beetle, Dendroctonus ponderosae Hopkins, a major forest pest.</title>
        <authorList>
            <person name="Keeling C.I."/>
            <person name="Yuen M.M."/>
            <person name="Liao N.Y."/>
            <person name="Docking T.R."/>
            <person name="Chan S.K."/>
            <person name="Taylor G.A."/>
            <person name="Palmquist D.L."/>
            <person name="Jackman S.D."/>
            <person name="Nguyen A."/>
            <person name="Li M."/>
            <person name="Henderson H."/>
            <person name="Janes J.K."/>
            <person name="Zhao Y."/>
            <person name="Pandoh P."/>
            <person name="Moore R."/>
            <person name="Sperling F.A."/>
            <person name="Huber D.P."/>
            <person name="Birol I."/>
            <person name="Jones S.J."/>
            <person name="Bohlmann J."/>
        </authorList>
    </citation>
    <scope>NUCLEOTIDE SEQUENCE</scope>
</reference>
<comment type="similarity">
    <text evidence="2 7">Belongs to the XK family.</text>
</comment>
<feature type="transmembrane region" description="Helical" evidence="7">
    <location>
        <begin position="323"/>
        <end position="349"/>
    </location>
</feature>
<feature type="transmembrane region" description="Helical" evidence="7">
    <location>
        <begin position="361"/>
        <end position="380"/>
    </location>
</feature>
<dbReference type="GO" id="GO:0043652">
    <property type="term" value="P:engulfment of apoptotic cell"/>
    <property type="evidence" value="ECO:0007669"/>
    <property type="project" value="TreeGrafter"/>
</dbReference>
<evidence type="ECO:0000256" key="5">
    <source>
        <dbReference type="ARBA" id="ARBA00022989"/>
    </source>
</evidence>
<feature type="transmembrane region" description="Helical" evidence="7">
    <location>
        <begin position="109"/>
        <end position="126"/>
    </location>
</feature>
<dbReference type="PANTHER" id="PTHR16024:SF6">
    <property type="entry name" value="XK-RELATED PROTEIN"/>
    <property type="match status" value="1"/>
</dbReference>
<organism evidence="8">
    <name type="scientific">Dendroctonus ponderosae</name>
    <name type="common">Mountain pine beetle</name>
    <dbReference type="NCBI Taxonomy" id="77166"/>
    <lineage>
        <taxon>Eukaryota</taxon>
        <taxon>Metazoa</taxon>
        <taxon>Ecdysozoa</taxon>
        <taxon>Arthropoda</taxon>
        <taxon>Hexapoda</taxon>
        <taxon>Insecta</taxon>
        <taxon>Pterygota</taxon>
        <taxon>Neoptera</taxon>
        <taxon>Endopterygota</taxon>
        <taxon>Coleoptera</taxon>
        <taxon>Polyphaga</taxon>
        <taxon>Cucujiformia</taxon>
        <taxon>Curculionidae</taxon>
        <taxon>Scolytinae</taxon>
        <taxon>Dendroctonus</taxon>
    </lineage>
</organism>
<sequence length="399" mass="46114">MTVLHQKTMCNDIEKDEIDRLRSQDRATICDIVGFVVSIISHLADVVTDCNLAYQYYLNDNIGYFLATLGFILIPAVINTGFSLRMYVLDPDNNHRSKTLTKRFTKRRVLCVMVLVFQLAPVLRYFDALQYAIKSKKAEQSGDQENQRKYYELMVKEDSDVALLRVLECFLEAAPQQILQLTIIFYTHGKDINNTLTFVHQLFSIGTSFVSMAWSMASYQRLLRVSLKTKHNISWPATIVQFMWHFLVTVSRILCISVIASIYPVHTILVLVFHWFVMTIWLSATSSENNFCDHNKLYDFLFYSIFGAVYIFTQVVLVEGPTFLKYLIFYGMLFGENTLANVLWIWSAGDALQGTLYYRPIIYLNIIPFVVGIIFMLLYYKVFHPSTGYNRQRVAASSS</sequence>
<gene>
    <name evidence="14" type="primary">109533706</name>
    <name evidence="11" type="ORF">D910_00603</name>
    <name evidence="12" type="ORF">D910_00781</name>
    <name evidence="13" type="ORF">D910_01059</name>
    <name evidence="10" type="ORF">YQE_00305</name>
    <name evidence="9" type="ORF">YQE_00898</name>
</gene>
<dbReference type="Pfam" id="PF09815">
    <property type="entry name" value="XK-related"/>
    <property type="match status" value="1"/>
</dbReference>
<dbReference type="Proteomes" id="UP000030742">
    <property type="component" value="Unassembled WGS sequence"/>
</dbReference>
<proteinExistence type="evidence at transcript level"/>
<reference evidence="14" key="3">
    <citation type="submission" date="2024-08" db="UniProtKB">
        <authorList>
            <consortium name="EnsemblMetazoa"/>
        </authorList>
    </citation>
    <scope>IDENTIFICATION</scope>
</reference>
<feature type="transmembrane region" description="Helical" evidence="7">
    <location>
        <begin position="198"/>
        <end position="217"/>
    </location>
</feature>
<dbReference type="InterPro" id="IPR050895">
    <property type="entry name" value="XK-related_scramblase"/>
</dbReference>
<dbReference type="AlphaFoldDB" id="J3JZ03"/>
<evidence type="ECO:0000313" key="16">
    <source>
        <dbReference type="Proteomes" id="UP000030742"/>
    </source>
</evidence>
<evidence type="ECO:0000313" key="9">
    <source>
        <dbReference type="EMBL" id="ENN82734.1"/>
    </source>
</evidence>
<evidence type="ECO:0000313" key="11">
    <source>
        <dbReference type="EMBL" id="ERL95923.1"/>
    </source>
</evidence>
<evidence type="ECO:0000256" key="1">
    <source>
        <dbReference type="ARBA" id="ARBA00004651"/>
    </source>
</evidence>
<keyword evidence="5 7" id="KW-1133">Transmembrane helix</keyword>
<reference evidence="8" key="1">
    <citation type="journal article" date="2012" name="Insect Biochem. Mol. Biol.">
        <title>Transcriptome and full-length cDNA resources for the mountain pine beetle, Dendroctonus ponderosae Hopkins, a major insect pest of pine forests.</title>
        <authorList>
            <person name="Keeling C.I."/>
            <person name="Henderson H."/>
            <person name="Li M."/>
            <person name="Yuen M."/>
            <person name="Clark E.L."/>
            <person name="Fraser J.D."/>
            <person name="Huber D.P."/>
            <person name="Liao N.Y."/>
            <person name="Roderick Docking T."/>
            <person name="Birol I."/>
            <person name="Chan S.K."/>
            <person name="Taylor G.A."/>
            <person name="Palmquist D."/>
            <person name="Jones S.J."/>
            <person name="Bohlmann J."/>
        </authorList>
    </citation>
    <scope>NUCLEOTIDE SEQUENCE</scope>
    <source>
        <tissue evidence="8">Larvae</tissue>
    </source>
</reference>
<feature type="transmembrane region" description="Helical" evidence="7">
    <location>
        <begin position="64"/>
        <end position="88"/>
    </location>
</feature>
<dbReference type="Proteomes" id="UP000019118">
    <property type="component" value="Unassembled WGS sequence"/>
</dbReference>
<dbReference type="EMBL" id="KI208741">
    <property type="protein sequence ID" value="ERL95923.1"/>
    <property type="molecule type" value="Genomic_DNA"/>
</dbReference>
<evidence type="ECO:0000256" key="6">
    <source>
        <dbReference type="ARBA" id="ARBA00023136"/>
    </source>
</evidence>
<dbReference type="OMA" id="GRTHCRL"/>
<dbReference type="InterPro" id="IPR018629">
    <property type="entry name" value="XK-rel"/>
</dbReference>
<evidence type="ECO:0000313" key="14">
    <source>
        <dbReference type="EnsemblMetazoa" id="XP_019754659.1"/>
    </source>
</evidence>
<dbReference type="EMBL" id="BT128484">
    <property type="protein sequence ID" value="AEE63441.1"/>
    <property type="molecule type" value="mRNA"/>
</dbReference>
<dbReference type="PANTHER" id="PTHR16024">
    <property type="entry name" value="XK-RELATED PROTEIN"/>
    <property type="match status" value="1"/>
</dbReference>
<dbReference type="GO" id="GO:0005886">
    <property type="term" value="C:plasma membrane"/>
    <property type="evidence" value="ECO:0007669"/>
    <property type="project" value="UniProtKB-SubCell"/>
</dbReference>
<evidence type="ECO:0000313" key="13">
    <source>
        <dbReference type="EMBL" id="ERL96110.1"/>
    </source>
</evidence>
<dbReference type="OrthoDB" id="6136301at2759"/>
<protein>
    <recommendedName>
        <fullName evidence="7">XK-related protein</fullName>
    </recommendedName>
</protein>
<evidence type="ECO:0000313" key="8">
    <source>
        <dbReference type="EMBL" id="AEE63441.1"/>
    </source>
</evidence>
<evidence type="ECO:0000256" key="7">
    <source>
        <dbReference type="RuleBase" id="RU910716"/>
    </source>
</evidence>
<accession>J3JZ03</accession>
<evidence type="ECO:0000313" key="15">
    <source>
        <dbReference type="Proteomes" id="UP000019118"/>
    </source>
</evidence>
<keyword evidence="15" id="KW-1185">Reference proteome</keyword>
<dbReference type="EMBL" id="KI209920">
    <property type="protein sequence ID" value="ERL96110.1"/>
    <property type="molecule type" value="Genomic_DNA"/>
</dbReference>
<dbReference type="GO" id="GO:1902742">
    <property type="term" value="P:apoptotic process involved in development"/>
    <property type="evidence" value="ECO:0007669"/>
    <property type="project" value="TreeGrafter"/>
</dbReference>
<feature type="transmembrane region" description="Helical" evidence="7">
    <location>
        <begin position="268"/>
        <end position="285"/>
    </location>
</feature>
<dbReference type="HOGENOM" id="CLU_028534_4_1_1"/>
<feature type="transmembrane region" description="Helical" evidence="7">
    <location>
        <begin position="297"/>
        <end position="317"/>
    </location>
</feature>
<dbReference type="EMBL" id="KB735673">
    <property type="protein sequence ID" value="ENN83336.1"/>
    <property type="molecule type" value="Genomic_DNA"/>
</dbReference>
<dbReference type="KEGG" id="dpa:109533706"/>
<dbReference type="KEGG" id="dpa:109541036"/>
<comment type="subcellular location">
    <subcellularLocation>
        <location evidence="1">Cell membrane</location>
        <topology evidence="1">Multi-pass membrane protein</topology>
    </subcellularLocation>
    <subcellularLocation>
        <location evidence="7">Membrane</location>
        <topology evidence="7">Multi-pass membrane protein</topology>
    </subcellularLocation>
</comment>
<evidence type="ECO:0000256" key="2">
    <source>
        <dbReference type="ARBA" id="ARBA00008789"/>
    </source>
</evidence>
<keyword evidence="4 7" id="KW-0812">Transmembrane</keyword>
<evidence type="ECO:0000256" key="3">
    <source>
        <dbReference type="ARBA" id="ARBA00022475"/>
    </source>
</evidence>
<keyword evidence="6 7" id="KW-0472">Membrane</keyword>
<evidence type="ECO:0000313" key="12">
    <source>
        <dbReference type="EMBL" id="ERL96001.1"/>
    </source>
</evidence>
<dbReference type="GO" id="GO:0070782">
    <property type="term" value="P:phosphatidylserine exposure on apoptotic cell surface"/>
    <property type="evidence" value="ECO:0007669"/>
    <property type="project" value="TreeGrafter"/>
</dbReference>
<evidence type="ECO:0000256" key="4">
    <source>
        <dbReference type="ARBA" id="ARBA00022692"/>
    </source>
</evidence>
<keyword evidence="3" id="KW-1003">Cell membrane</keyword>
<dbReference type="EMBL" id="KI209238">
    <property type="protein sequence ID" value="ERL96001.1"/>
    <property type="molecule type" value="Genomic_DNA"/>
</dbReference>
<dbReference type="EnsemblMetazoa" id="XM_019899100.1">
    <property type="protein sequence ID" value="XP_019754659.1"/>
    <property type="gene ID" value="LOC109533706"/>
</dbReference>